<reference evidence="1" key="2">
    <citation type="journal article" date="2015" name="Data Brief">
        <title>Shoot transcriptome of the giant reed, Arundo donax.</title>
        <authorList>
            <person name="Barrero R.A."/>
            <person name="Guerrero F.D."/>
            <person name="Moolhuijzen P."/>
            <person name="Goolsby J.A."/>
            <person name="Tidwell J."/>
            <person name="Bellgard S.E."/>
            <person name="Bellgard M.I."/>
        </authorList>
    </citation>
    <scope>NUCLEOTIDE SEQUENCE</scope>
    <source>
        <tissue evidence="1">Shoot tissue taken approximately 20 cm above the soil surface</tissue>
    </source>
</reference>
<dbReference type="AlphaFoldDB" id="A0A0A9AKI5"/>
<evidence type="ECO:0000313" key="1">
    <source>
        <dbReference type="EMBL" id="JAD52199.1"/>
    </source>
</evidence>
<proteinExistence type="predicted"/>
<accession>A0A0A9AKI5</accession>
<name>A0A0A9AKI5_ARUDO</name>
<dbReference type="EMBL" id="GBRH01245696">
    <property type="protein sequence ID" value="JAD52199.1"/>
    <property type="molecule type" value="Transcribed_RNA"/>
</dbReference>
<organism evidence="1">
    <name type="scientific">Arundo donax</name>
    <name type="common">Giant reed</name>
    <name type="synonym">Donax arundinaceus</name>
    <dbReference type="NCBI Taxonomy" id="35708"/>
    <lineage>
        <taxon>Eukaryota</taxon>
        <taxon>Viridiplantae</taxon>
        <taxon>Streptophyta</taxon>
        <taxon>Embryophyta</taxon>
        <taxon>Tracheophyta</taxon>
        <taxon>Spermatophyta</taxon>
        <taxon>Magnoliopsida</taxon>
        <taxon>Liliopsida</taxon>
        <taxon>Poales</taxon>
        <taxon>Poaceae</taxon>
        <taxon>PACMAD clade</taxon>
        <taxon>Arundinoideae</taxon>
        <taxon>Arundineae</taxon>
        <taxon>Arundo</taxon>
    </lineage>
</organism>
<protein>
    <submittedName>
        <fullName evidence="1">Uncharacterized protein</fullName>
    </submittedName>
</protein>
<sequence>MMCPKYSTWGCPKTHLFHLPYSLFALKISRTSSTCMLCSSKLELYMRMSSKNTKTNFLRYGDSNLFMSS</sequence>
<reference evidence="1" key="1">
    <citation type="submission" date="2014-09" db="EMBL/GenBank/DDBJ databases">
        <authorList>
            <person name="Magalhaes I.L.F."/>
            <person name="Oliveira U."/>
            <person name="Santos F.R."/>
            <person name="Vidigal T.H.D.A."/>
            <person name="Brescovit A.D."/>
            <person name="Santos A.J."/>
        </authorList>
    </citation>
    <scope>NUCLEOTIDE SEQUENCE</scope>
    <source>
        <tissue evidence="1">Shoot tissue taken approximately 20 cm above the soil surface</tissue>
    </source>
</reference>